<dbReference type="PANTHER" id="PTHR47252:SF4">
    <property type="entry name" value="GLYCOSYLTRANSFERASE"/>
    <property type="match status" value="1"/>
</dbReference>
<evidence type="ECO:0000313" key="1">
    <source>
        <dbReference type="EMBL" id="CAL4976971.1"/>
    </source>
</evidence>
<sequence length="361" mass="40750">MELAFLLRHVGSQVVWITNQRSEETNDVTYSLEHKMLNHGVQVLPARGQEAADTARKADLVILNTAVAGKWLDPVLKDHVPEVLPKILWWIHEMRGHYFKLEYVKHLPFVAGAMIDSHTTAEYWKSRTSDRLKIQMPQTYVVHLGNSKELMEVAEDNVARRVLREHIRVSRGKGQDLFLQAFYQSLQLIQQKKLKVPTMHAVVVGSDMNAQTKFETQLRDFVVKNGIHDRVHFVNKTLAVAPYLAAIDVLVQNSQARGECFGRITIEAMAFKLPVLGTAAGGTTEIVLDGSTGLLHPAGKEGVTPLAKNIVRLASHAEQRVSMGKKGYDRVKERFMEHHMAERIAAVLKDVLKKSREHTRP</sequence>
<dbReference type="FunFam" id="3.40.50.2000:FF:000169">
    <property type="entry name" value="UDP-Glycosyltransferase superfamily protein"/>
    <property type="match status" value="1"/>
</dbReference>
<dbReference type="CDD" id="cd03801">
    <property type="entry name" value="GT4_PimA-like"/>
    <property type="match status" value="1"/>
</dbReference>
<proteinExistence type="predicted"/>
<dbReference type="InterPro" id="IPR041693">
    <property type="entry name" value="Glyco_trans_4_5"/>
</dbReference>
<evidence type="ECO:0000313" key="2">
    <source>
        <dbReference type="Proteomes" id="UP001497457"/>
    </source>
</evidence>
<organism evidence="1 2">
    <name type="scientific">Urochloa decumbens</name>
    <dbReference type="NCBI Taxonomy" id="240449"/>
    <lineage>
        <taxon>Eukaryota</taxon>
        <taxon>Viridiplantae</taxon>
        <taxon>Streptophyta</taxon>
        <taxon>Embryophyta</taxon>
        <taxon>Tracheophyta</taxon>
        <taxon>Spermatophyta</taxon>
        <taxon>Magnoliopsida</taxon>
        <taxon>Liliopsida</taxon>
        <taxon>Poales</taxon>
        <taxon>Poaceae</taxon>
        <taxon>PACMAD clade</taxon>
        <taxon>Panicoideae</taxon>
        <taxon>Panicodae</taxon>
        <taxon>Paniceae</taxon>
        <taxon>Melinidinae</taxon>
        <taxon>Urochloa</taxon>
    </lineage>
</organism>
<name>A0ABC9ACD4_9POAL</name>
<evidence type="ECO:0008006" key="3">
    <source>
        <dbReference type="Google" id="ProtNLM"/>
    </source>
</evidence>
<protein>
    <recommendedName>
        <fullName evidence="3">Glycosyl transferase family 1 domain-containing protein</fullName>
    </recommendedName>
</protein>
<keyword evidence="2" id="KW-1185">Reference proteome</keyword>
<reference evidence="1 2" key="2">
    <citation type="submission" date="2024-10" db="EMBL/GenBank/DDBJ databases">
        <authorList>
            <person name="Ryan C."/>
        </authorList>
    </citation>
    <scope>NUCLEOTIDE SEQUENCE [LARGE SCALE GENOMIC DNA]</scope>
</reference>
<reference evidence="2" key="1">
    <citation type="submission" date="2024-06" db="EMBL/GenBank/DDBJ databases">
        <authorList>
            <person name="Ryan C."/>
        </authorList>
    </citation>
    <scope>NUCLEOTIDE SEQUENCE [LARGE SCALE GENOMIC DNA]</scope>
</reference>
<dbReference type="AlphaFoldDB" id="A0ABC9ACD4"/>
<dbReference type="Pfam" id="PF16994">
    <property type="entry name" value="Glyco_trans_4_5"/>
    <property type="match status" value="1"/>
</dbReference>
<dbReference type="Gene3D" id="3.40.50.2000">
    <property type="entry name" value="Glycogen Phosphorylase B"/>
    <property type="match status" value="1"/>
</dbReference>
<dbReference type="Pfam" id="PF13692">
    <property type="entry name" value="Glyco_trans_1_4"/>
    <property type="match status" value="1"/>
</dbReference>
<dbReference type="EMBL" id="OZ075130">
    <property type="protein sequence ID" value="CAL4976971.1"/>
    <property type="molecule type" value="Genomic_DNA"/>
</dbReference>
<dbReference type="PANTHER" id="PTHR47252">
    <property type="entry name" value="GLYCOSYLTRANSFERASE"/>
    <property type="match status" value="1"/>
</dbReference>
<gene>
    <name evidence="1" type="ORF">URODEC1_LOCUS53917</name>
</gene>
<dbReference type="Proteomes" id="UP001497457">
    <property type="component" value="Chromosome 20rd"/>
</dbReference>
<dbReference type="SUPFAM" id="SSF53756">
    <property type="entry name" value="UDP-Glycosyltransferase/glycogen phosphorylase"/>
    <property type="match status" value="1"/>
</dbReference>
<accession>A0ABC9ACD4</accession>